<feature type="domain" description="MmgE/PrpD C-terminal" evidence="3">
    <location>
        <begin position="117"/>
        <end position="286"/>
    </location>
</feature>
<dbReference type="InterPro" id="IPR005656">
    <property type="entry name" value="MmgE_PrpD"/>
</dbReference>
<dbReference type="Proteomes" id="UP001597083">
    <property type="component" value="Unassembled WGS sequence"/>
</dbReference>
<evidence type="ECO:0000313" key="5">
    <source>
        <dbReference type="Proteomes" id="UP001597083"/>
    </source>
</evidence>
<proteinExistence type="inferred from homology"/>
<dbReference type="SUPFAM" id="SSF103378">
    <property type="entry name" value="2-methylcitrate dehydratase PrpD"/>
    <property type="match status" value="1"/>
</dbReference>
<evidence type="ECO:0000313" key="4">
    <source>
        <dbReference type="EMBL" id="MFD0856872.1"/>
    </source>
</evidence>
<feature type="domain" description="MmgE/PrpD N-terminal" evidence="2">
    <location>
        <begin position="2"/>
        <end position="91"/>
    </location>
</feature>
<dbReference type="EMBL" id="JBHTIR010004285">
    <property type="protein sequence ID" value="MFD0856872.1"/>
    <property type="molecule type" value="Genomic_DNA"/>
</dbReference>
<dbReference type="InterPro" id="IPR036148">
    <property type="entry name" value="MmgE/PrpD_sf"/>
</dbReference>
<reference evidence="5" key="1">
    <citation type="journal article" date="2019" name="Int. J. Syst. Evol. Microbiol.">
        <title>The Global Catalogue of Microorganisms (GCM) 10K type strain sequencing project: providing services to taxonomists for standard genome sequencing and annotation.</title>
        <authorList>
            <consortium name="The Broad Institute Genomics Platform"/>
            <consortium name="The Broad Institute Genome Sequencing Center for Infectious Disease"/>
            <person name="Wu L."/>
            <person name="Ma J."/>
        </authorList>
    </citation>
    <scope>NUCLEOTIDE SEQUENCE [LARGE SCALE GENOMIC DNA]</scope>
    <source>
        <strain evidence="5">JCM 31696</strain>
    </source>
</reference>
<name>A0ABW3CSC3_9ACTN</name>
<dbReference type="Gene3D" id="1.10.4100.10">
    <property type="entry name" value="2-methylcitrate dehydratase PrpD"/>
    <property type="match status" value="1"/>
</dbReference>
<gene>
    <name evidence="4" type="ORF">ACFQ07_31860</name>
</gene>
<evidence type="ECO:0000259" key="3">
    <source>
        <dbReference type="Pfam" id="PF19305"/>
    </source>
</evidence>
<protein>
    <submittedName>
        <fullName evidence="4">MmgE/PrpD family protein</fullName>
    </submittedName>
</protein>
<evidence type="ECO:0000256" key="1">
    <source>
        <dbReference type="ARBA" id="ARBA00006174"/>
    </source>
</evidence>
<comment type="similarity">
    <text evidence="1">Belongs to the PrpD family.</text>
</comment>
<dbReference type="Pfam" id="PF03972">
    <property type="entry name" value="MmgE_PrpD_N"/>
    <property type="match status" value="1"/>
</dbReference>
<dbReference type="InterPro" id="IPR042183">
    <property type="entry name" value="MmgE/PrpD_sf_1"/>
</dbReference>
<dbReference type="InterPro" id="IPR042188">
    <property type="entry name" value="MmgE/PrpD_sf_2"/>
</dbReference>
<dbReference type="PANTHER" id="PTHR16943">
    <property type="entry name" value="2-METHYLCITRATE DEHYDRATASE-RELATED"/>
    <property type="match status" value="1"/>
</dbReference>
<evidence type="ECO:0000259" key="2">
    <source>
        <dbReference type="Pfam" id="PF03972"/>
    </source>
</evidence>
<dbReference type="Gene3D" id="3.30.1330.120">
    <property type="entry name" value="2-methylcitrate dehydratase PrpD"/>
    <property type="match status" value="1"/>
</dbReference>
<sequence length="315" mass="33031">TTAVAGPFGAAAAAASLWSLNDVQTTHALGIAASHASGITEHSVSGGSVKRIHPGIAARSGIESVRLACAGITAPQGALEGRRGLIQAVSDVSADPDLMTSGLGERFELLTTGLKPYCCCAAQHTVIDAVAQLQRRHPALTPDAVRRIRVLQNDREVNVVGLVAEPADITSAQFSAAFGIALRLVRKANGFSEYMNARLDDEELLAIARKVRYERAPAASPLPGNGPCQVSIELEDGSVISAEVLNARGTTANPMSESDVIAKFHGLADEPLGEERAGLLVETVLNLEKLSDSNRLARLLVARDEHAPSPSTRSN</sequence>
<dbReference type="PANTHER" id="PTHR16943:SF8">
    <property type="entry name" value="2-METHYLCITRATE DEHYDRATASE"/>
    <property type="match status" value="1"/>
</dbReference>
<dbReference type="InterPro" id="IPR045336">
    <property type="entry name" value="MmgE_PrpD_N"/>
</dbReference>
<feature type="non-terminal residue" evidence="4">
    <location>
        <position position="1"/>
    </location>
</feature>
<dbReference type="InterPro" id="IPR045337">
    <property type="entry name" value="MmgE_PrpD_C"/>
</dbReference>
<accession>A0ABW3CSC3</accession>
<organism evidence="4 5">
    <name type="scientific">Actinomadura adrarensis</name>
    <dbReference type="NCBI Taxonomy" id="1819600"/>
    <lineage>
        <taxon>Bacteria</taxon>
        <taxon>Bacillati</taxon>
        <taxon>Actinomycetota</taxon>
        <taxon>Actinomycetes</taxon>
        <taxon>Streptosporangiales</taxon>
        <taxon>Thermomonosporaceae</taxon>
        <taxon>Actinomadura</taxon>
    </lineage>
</organism>
<keyword evidence="5" id="KW-1185">Reference proteome</keyword>
<dbReference type="Pfam" id="PF19305">
    <property type="entry name" value="MmgE_PrpD_C"/>
    <property type="match status" value="1"/>
</dbReference>
<comment type="caution">
    <text evidence="4">The sequence shown here is derived from an EMBL/GenBank/DDBJ whole genome shotgun (WGS) entry which is preliminary data.</text>
</comment>